<dbReference type="RefSeq" id="WP_182463930.1">
    <property type="nucleotide sequence ID" value="NZ_CP059732.1"/>
</dbReference>
<dbReference type="EMBL" id="CP059732">
    <property type="protein sequence ID" value="QMW06532.1"/>
    <property type="molecule type" value="Genomic_DNA"/>
</dbReference>
<sequence length="110" mass="12403">MNNNLVKSIAAGVLLGAALFIMPFFLIRLVVFFLIIGALFRLFGGRRFRRGGWGQGRGYGYMPAFADRIRQMSDEEYNQFKQRFEQGGRCGDYFNQKGTGNSTNDTSANV</sequence>
<dbReference type="KEGG" id="sfol:H3H32_17355"/>
<evidence type="ECO:0000313" key="3">
    <source>
        <dbReference type="Proteomes" id="UP000515369"/>
    </source>
</evidence>
<organism evidence="2 3">
    <name type="scientific">Spirosoma foliorum</name>
    <dbReference type="NCBI Taxonomy" id="2710596"/>
    <lineage>
        <taxon>Bacteria</taxon>
        <taxon>Pseudomonadati</taxon>
        <taxon>Bacteroidota</taxon>
        <taxon>Cytophagia</taxon>
        <taxon>Cytophagales</taxon>
        <taxon>Cytophagaceae</taxon>
        <taxon>Spirosoma</taxon>
    </lineage>
</organism>
<proteinExistence type="predicted"/>
<reference evidence="2 3" key="1">
    <citation type="submission" date="2020-07" db="EMBL/GenBank/DDBJ databases">
        <title>Spirosoma foliorum sp. nov., isolated from the leaves on the Nejang mountain Korea, Republic of.</title>
        <authorList>
            <person name="Ho H."/>
            <person name="Lee Y.-J."/>
            <person name="Nurcahyanto D.-A."/>
            <person name="Kim S.-G."/>
        </authorList>
    </citation>
    <scope>NUCLEOTIDE SEQUENCE [LARGE SCALE GENOMIC DNA]</scope>
    <source>
        <strain evidence="2 3">PL0136</strain>
    </source>
</reference>
<keyword evidence="1" id="KW-0472">Membrane</keyword>
<dbReference type="Proteomes" id="UP000515369">
    <property type="component" value="Chromosome"/>
</dbReference>
<dbReference type="AlphaFoldDB" id="A0A7G5H5Z0"/>
<keyword evidence="1" id="KW-1133">Transmembrane helix</keyword>
<name>A0A7G5H5Z0_9BACT</name>
<keyword evidence="3" id="KW-1185">Reference proteome</keyword>
<gene>
    <name evidence="2" type="ORF">H3H32_17355</name>
</gene>
<feature type="transmembrane region" description="Helical" evidence="1">
    <location>
        <begin position="12"/>
        <end position="40"/>
    </location>
</feature>
<protein>
    <submittedName>
        <fullName evidence="2">Uncharacterized protein</fullName>
    </submittedName>
</protein>
<keyword evidence="1" id="KW-0812">Transmembrane</keyword>
<evidence type="ECO:0000256" key="1">
    <source>
        <dbReference type="SAM" id="Phobius"/>
    </source>
</evidence>
<evidence type="ECO:0000313" key="2">
    <source>
        <dbReference type="EMBL" id="QMW06532.1"/>
    </source>
</evidence>
<accession>A0A7G5H5Z0</accession>